<organism evidence="2 3">
    <name type="scientific">Plasmodiophora brassicae</name>
    <name type="common">Clubroot disease agent</name>
    <dbReference type="NCBI Taxonomy" id="37360"/>
    <lineage>
        <taxon>Eukaryota</taxon>
        <taxon>Sar</taxon>
        <taxon>Rhizaria</taxon>
        <taxon>Endomyxa</taxon>
        <taxon>Phytomyxea</taxon>
        <taxon>Plasmodiophorida</taxon>
        <taxon>Plasmodiophoridae</taxon>
        <taxon>Plasmodiophora</taxon>
    </lineage>
</organism>
<dbReference type="AlphaFoldDB" id="A0A3P3YE22"/>
<geneLocation type="mitochondrion" evidence="2"/>
<proteinExistence type="predicted"/>
<sequence>MTAPTDQHRRRYNQGRATRILRDVQLIDHPFPKVVASQAARGLRALRLLSILSAQTSRVTLLAVLTYAMLLCSGYVWQSSAPSRTKMNETFTVVNWQVVETCLILTLSLWSLHGLCVWIHRGSDLRKLAAIPSVLLLIPIVMVVILVEEHRWSRVVDRTWPTFADILLELALNARKMLFGKAHEQHWTALGTFEHARQRRTCSQMYDTQPYTLASQQHRCP</sequence>
<dbReference type="EMBL" id="OVEO01000009">
    <property type="protein sequence ID" value="SPQ98418.1"/>
    <property type="molecule type" value="Genomic_DNA"/>
</dbReference>
<evidence type="ECO:0000313" key="2">
    <source>
        <dbReference type="EMBL" id="SPQ98418.1"/>
    </source>
</evidence>
<accession>A0A3P3YE22</accession>
<dbReference type="Proteomes" id="UP000290189">
    <property type="component" value="Unassembled WGS sequence"/>
</dbReference>
<keyword evidence="1" id="KW-1133">Transmembrane helix</keyword>
<keyword evidence="1" id="KW-0812">Transmembrane</keyword>
<reference evidence="2 3" key="1">
    <citation type="submission" date="2018-03" db="EMBL/GenBank/DDBJ databases">
        <authorList>
            <person name="Fogelqvist J."/>
        </authorList>
    </citation>
    <scope>NUCLEOTIDE SEQUENCE [LARGE SCALE GENOMIC DNA]</scope>
</reference>
<name>A0A3P3YE22_PLABS</name>
<protein>
    <submittedName>
        <fullName evidence="2">Uncharacterized protein</fullName>
    </submittedName>
</protein>
<keyword evidence="2" id="KW-0496">Mitochondrion</keyword>
<feature type="transmembrane region" description="Helical" evidence="1">
    <location>
        <begin position="98"/>
        <end position="119"/>
    </location>
</feature>
<evidence type="ECO:0000313" key="3">
    <source>
        <dbReference type="Proteomes" id="UP000290189"/>
    </source>
</evidence>
<evidence type="ECO:0000256" key="1">
    <source>
        <dbReference type="SAM" id="Phobius"/>
    </source>
</evidence>
<gene>
    <name evidence="2" type="ORF">PLBR_LOCUS5633</name>
</gene>
<keyword evidence="1" id="KW-0472">Membrane</keyword>
<feature type="transmembrane region" description="Helical" evidence="1">
    <location>
        <begin position="128"/>
        <end position="147"/>
    </location>
</feature>
<feature type="transmembrane region" description="Helical" evidence="1">
    <location>
        <begin position="59"/>
        <end position="78"/>
    </location>
</feature>